<reference evidence="6 7" key="1">
    <citation type="submission" date="2020-10" db="EMBL/GenBank/DDBJ databases">
        <title>Connecting structure to function with the recovery of over 1000 high-quality activated sludge metagenome-assembled genomes encoding full-length rRNA genes using long-read sequencing.</title>
        <authorList>
            <person name="Singleton C.M."/>
            <person name="Petriglieri F."/>
            <person name="Kristensen J.M."/>
            <person name="Kirkegaard R.H."/>
            <person name="Michaelsen T.Y."/>
            <person name="Andersen M.H."/>
            <person name="Karst S.M."/>
            <person name="Dueholm M.S."/>
            <person name="Nielsen P.H."/>
            <person name="Albertsen M."/>
        </authorList>
    </citation>
    <scope>NUCLEOTIDE SEQUENCE [LARGE SCALE GENOMIC DNA]</scope>
    <source>
        <strain evidence="6">Ribe_18-Q3-R11-54_BAT3C.373</strain>
    </source>
</reference>
<feature type="domain" description="Protein kinase" evidence="5">
    <location>
        <begin position="11"/>
        <end position="288"/>
    </location>
</feature>
<dbReference type="CDD" id="cd14014">
    <property type="entry name" value="STKc_PknB_like"/>
    <property type="match status" value="1"/>
</dbReference>
<keyword evidence="6" id="KW-0418">Kinase</keyword>
<evidence type="ECO:0000256" key="2">
    <source>
        <dbReference type="ARBA" id="ARBA00022840"/>
    </source>
</evidence>
<keyword evidence="6" id="KW-0808">Transferase</keyword>
<evidence type="ECO:0000256" key="1">
    <source>
        <dbReference type="ARBA" id="ARBA00022741"/>
    </source>
</evidence>
<dbReference type="AlphaFoldDB" id="A0A9D7XJ47"/>
<dbReference type="PANTHER" id="PTHR24348:SF68">
    <property type="entry name" value="SERINE_THREONINE-PROTEIN KINASE ATG1C"/>
    <property type="match status" value="1"/>
</dbReference>
<dbReference type="PROSITE" id="PS50011">
    <property type="entry name" value="PROTEIN_KINASE_DOM"/>
    <property type="match status" value="1"/>
</dbReference>
<dbReference type="InterPro" id="IPR045269">
    <property type="entry name" value="Atg1-like"/>
</dbReference>
<keyword evidence="2 3" id="KW-0067">ATP-binding</keyword>
<dbReference type="EMBL" id="JADKFW010000021">
    <property type="protein sequence ID" value="MBK9719412.1"/>
    <property type="molecule type" value="Genomic_DNA"/>
</dbReference>
<dbReference type="InterPro" id="IPR017441">
    <property type="entry name" value="Protein_kinase_ATP_BS"/>
</dbReference>
<dbReference type="PROSITE" id="PS00107">
    <property type="entry name" value="PROTEIN_KINASE_ATP"/>
    <property type="match status" value="1"/>
</dbReference>
<dbReference type="Pfam" id="PF00069">
    <property type="entry name" value="Pkinase"/>
    <property type="match status" value="1"/>
</dbReference>
<proteinExistence type="predicted"/>
<dbReference type="PANTHER" id="PTHR24348">
    <property type="entry name" value="SERINE/THREONINE-PROTEIN KINASE UNC-51-RELATED"/>
    <property type="match status" value="1"/>
</dbReference>
<feature type="binding site" evidence="3">
    <location>
        <position position="39"/>
    </location>
    <ligand>
        <name>ATP</name>
        <dbReference type="ChEBI" id="CHEBI:30616"/>
    </ligand>
</feature>
<dbReference type="Gene3D" id="1.10.510.10">
    <property type="entry name" value="Transferase(Phosphotransferase) domain 1"/>
    <property type="match status" value="1"/>
</dbReference>
<accession>A0A9D7XJ47</accession>
<feature type="transmembrane region" description="Helical" evidence="4">
    <location>
        <begin position="340"/>
        <end position="358"/>
    </location>
</feature>
<keyword evidence="4" id="KW-0812">Transmembrane</keyword>
<organism evidence="6 7">
    <name type="scientific">Candidatus Defluviibacterium haderslevense</name>
    <dbReference type="NCBI Taxonomy" id="2981993"/>
    <lineage>
        <taxon>Bacteria</taxon>
        <taxon>Pseudomonadati</taxon>
        <taxon>Bacteroidota</taxon>
        <taxon>Saprospiria</taxon>
        <taxon>Saprospirales</taxon>
        <taxon>Saprospiraceae</taxon>
        <taxon>Candidatus Defluviibacterium</taxon>
    </lineage>
</organism>
<comment type="caution">
    <text evidence="6">The sequence shown here is derived from an EMBL/GenBank/DDBJ whole genome shotgun (WGS) entry which is preliminary data.</text>
</comment>
<evidence type="ECO:0000259" key="5">
    <source>
        <dbReference type="PROSITE" id="PS50011"/>
    </source>
</evidence>
<dbReference type="GO" id="GO:0004674">
    <property type="term" value="F:protein serine/threonine kinase activity"/>
    <property type="evidence" value="ECO:0007669"/>
    <property type="project" value="UniProtKB-KW"/>
</dbReference>
<dbReference type="InterPro" id="IPR000719">
    <property type="entry name" value="Prot_kinase_dom"/>
</dbReference>
<evidence type="ECO:0000256" key="4">
    <source>
        <dbReference type="SAM" id="Phobius"/>
    </source>
</evidence>
<name>A0A9D7XJ47_9BACT</name>
<evidence type="ECO:0000313" key="7">
    <source>
        <dbReference type="Proteomes" id="UP000808349"/>
    </source>
</evidence>
<keyword evidence="6" id="KW-0723">Serine/threonine-protein kinase</keyword>
<keyword evidence="4" id="KW-1133">Transmembrane helix</keyword>
<dbReference type="Proteomes" id="UP000808349">
    <property type="component" value="Unassembled WGS sequence"/>
</dbReference>
<evidence type="ECO:0000256" key="3">
    <source>
        <dbReference type="PROSITE-ProRule" id="PRU10141"/>
    </source>
</evidence>
<dbReference type="SUPFAM" id="SSF56112">
    <property type="entry name" value="Protein kinase-like (PK-like)"/>
    <property type="match status" value="1"/>
</dbReference>
<gene>
    <name evidence="6" type="ORF">IPO85_18235</name>
</gene>
<dbReference type="InterPro" id="IPR011009">
    <property type="entry name" value="Kinase-like_dom_sf"/>
</dbReference>
<dbReference type="GO" id="GO:0005524">
    <property type="term" value="F:ATP binding"/>
    <property type="evidence" value="ECO:0007669"/>
    <property type="project" value="UniProtKB-UniRule"/>
</dbReference>
<sequence>MLDSGSRIDGYILQSYLGSGSFAQVWKAHNDLGEEVALKIYHESAADDFNLLMEREYEEVMALRHPNIIVPSKYGFFGKSPYLICPLCDGNLNQLLNHRILELKKNKKDIENVFTESELALILRDVSAGLEFLENKKVVHHDIKPSNILYKMDENMNMQCFISDFGASYFMKKTLVKGSNKEDFSNSGYGTYGLSLGYASPEVYKGKPQFASDVFSLGVSIFELATGDLPSKTSNLGLGYLLNHDGELPDITGSFKSKFKDIISRMLDKIPGNRPSASTLHSMSTSFIATGIWPEMSKISTKGDLVYKPYTLQIDSNQSNTSSEHKYSFFNNLFSSKKNLYFLIAGVVVIIITFLWNLRSDTKTFDDVTIKEFLFKGKYDDYVKQLEAIYKIHPDEKLRNNIGAIKSGIERYSEIHFNQQGIGIVEENGLFGIIDQEFKEVIKPEWRQIKVNSKLIFVKSINDLYGAFDLQGRLLLKPEYSKIILSDDASSLEAITKSGNHISKSIN</sequence>
<dbReference type="SMART" id="SM00220">
    <property type="entry name" value="S_TKc"/>
    <property type="match status" value="1"/>
</dbReference>
<protein>
    <submittedName>
        <fullName evidence="6">Serine/threonine protein kinase</fullName>
    </submittedName>
</protein>
<dbReference type="PROSITE" id="PS00108">
    <property type="entry name" value="PROTEIN_KINASE_ST"/>
    <property type="match status" value="1"/>
</dbReference>
<keyword evidence="1 3" id="KW-0547">Nucleotide-binding</keyword>
<keyword evidence="4" id="KW-0472">Membrane</keyword>
<evidence type="ECO:0000313" key="6">
    <source>
        <dbReference type="EMBL" id="MBK9719412.1"/>
    </source>
</evidence>
<dbReference type="GO" id="GO:0005737">
    <property type="term" value="C:cytoplasm"/>
    <property type="evidence" value="ECO:0007669"/>
    <property type="project" value="TreeGrafter"/>
</dbReference>
<dbReference type="InterPro" id="IPR008271">
    <property type="entry name" value="Ser/Thr_kinase_AS"/>
</dbReference>